<dbReference type="Pfam" id="PF01638">
    <property type="entry name" value="HxlR"/>
    <property type="match status" value="1"/>
</dbReference>
<dbReference type="EMBL" id="JARESE010000028">
    <property type="protein sequence ID" value="MDE8651965.1"/>
    <property type="molecule type" value="Genomic_DNA"/>
</dbReference>
<protein>
    <submittedName>
        <fullName evidence="5">Helix-turn-helix domain-containing protein</fullName>
    </submittedName>
</protein>
<dbReference type="InterPro" id="IPR036390">
    <property type="entry name" value="WH_DNA-bd_sf"/>
</dbReference>
<dbReference type="PANTHER" id="PTHR33204:SF18">
    <property type="entry name" value="TRANSCRIPTIONAL REGULATORY PROTEIN"/>
    <property type="match status" value="1"/>
</dbReference>
<dbReference type="PROSITE" id="PS51118">
    <property type="entry name" value="HTH_HXLR"/>
    <property type="match status" value="1"/>
</dbReference>
<feature type="domain" description="HTH hxlR-type" evidence="4">
    <location>
        <begin position="21"/>
        <end position="119"/>
    </location>
</feature>
<evidence type="ECO:0000256" key="2">
    <source>
        <dbReference type="ARBA" id="ARBA00023125"/>
    </source>
</evidence>
<dbReference type="InterPro" id="IPR036388">
    <property type="entry name" value="WH-like_DNA-bd_sf"/>
</dbReference>
<comment type="caution">
    <text evidence="5">The sequence shown here is derived from an EMBL/GenBank/DDBJ whole genome shotgun (WGS) entry which is preliminary data.</text>
</comment>
<evidence type="ECO:0000256" key="3">
    <source>
        <dbReference type="ARBA" id="ARBA00023163"/>
    </source>
</evidence>
<organism evidence="5 6">
    <name type="scientific">Novosphingobium album</name>
    <name type="common">ex Liu et al. 2023</name>
    <dbReference type="NCBI Taxonomy" id="3031130"/>
    <lineage>
        <taxon>Bacteria</taxon>
        <taxon>Pseudomonadati</taxon>
        <taxon>Pseudomonadota</taxon>
        <taxon>Alphaproteobacteria</taxon>
        <taxon>Sphingomonadales</taxon>
        <taxon>Sphingomonadaceae</taxon>
        <taxon>Novosphingobium</taxon>
    </lineage>
</organism>
<dbReference type="Proteomes" id="UP001216253">
    <property type="component" value="Unassembled WGS sequence"/>
</dbReference>
<dbReference type="Gene3D" id="1.10.10.10">
    <property type="entry name" value="Winged helix-like DNA-binding domain superfamily/Winged helix DNA-binding domain"/>
    <property type="match status" value="1"/>
</dbReference>
<proteinExistence type="predicted"/>
<evidence type="ECO:0000313" key="6">
    <source>
        <dbReference type="Proteomes" id="UP001216253"/>
    </source>
</evidence>
<evidence type="ECO:0000313" key="5">
    <source>
        <dbReference type="EMBL" id="MDE8651965.1"/>
    </source>
</evidence>
<keyword evidence="3" id="KW-0804">Transcription</keyword>
<keyword evidence="2" id="KW-0238">DNA-binding</keyword>
<dbReference type="RefSeq" id="WP_275228041.1">
    <property type="nucleotide sequence ID" value="NZ_JARESE010000028.1"/>
</dbReference>
<dbReference type="SUPFAM" id="SSF46785">
    <property type="entry name" value="Winged helix' DNA-binding domain"/>
    <property type="match status" value="1"/>
</dbReference>
<gene>
    <name evidence="5" type="ORF">PYV00_09555</name>
</gene>
<dbReference type="PANTHER" id="PTHR33204">
    <property type="entry name" value="TRANSCRIPTIONAL REGULATOR, MARR FAMILY"/>
    <property type="match status" value="1"/>
</dbReference>
<keyword evidence="1" id="KW-0805">Transcription regulation</keyword>
<sequence>MKLRNETEESRTHGKWYDDACGAAFAMELVGERWSILVVRELMLGGRRFSDIRASLPGISAKVLAERLATLESAGIVMRARSGPPASVQIYALTDWGRAMEPVLQELGRWAVQSPMHNPRLPLTPVSLMLSMRTMFDSDAAGGLAMTVLFEVGETRFLGRLGDGELAIERIGPEAVAADVGFRAPAAGDFLPVFYGKQPPETPGLRLEITGDRALAGRFLDLFRLPPKHSHGCIVA</sequence>
<evidence type="ECO:0000256" key="1">
    <source>
        <dbReference type="ARBA" id="ARBA00023015"/>
    </source>
</evidence>
<evidence type="ECO:0000259" key="4">
    <source>
        <dbReference type="PROSITE" id="PS51118"/>
    </source>
</evidence>
<keyword evidence="6" id="KW-1185">Reference proteome</keyword>
<accession>A0ABT5WPI8</accession>
<name>A0ABT5WPI8_9SPHN</name>
<dbReference type="InterPro" id="IPR002577">
    <property type="entry name" value="HTH_HxlR"/>
</dbReference>
<reference evidence="5 6" key="1">
    <citation type="submission" date="2023-03" db="EMBL/GenBank/DDBJ databases">
        <title>NovoSphingobium album sp. nov. isolated from polycyclic aromatic hydrocarbons- and heavy-metal polluted soil.</title>
        <authorList>
            <person name="Liu Z."/>
            <person name="Wang K."/>
        </authorList>
    </citation>
    <scope>NUCLEOTIDE SEQUENCE [LARGE SCALE GENOMIC DNA]</scope>
    <source>
        <strain evidence="5 6">H3SJ31-1</strain>
    </source>
</reference>